<protein>
    <submittedName>
        <fullName evidence="2">Uncharacterized protein</fullName>
    </submittedName>
</protein>
<sequence length="79" mass="8439">MPSTELLHPSERGGGSSSETGREHGTAGSSEEARQRTLVRDDGQPVICEVRYASRSRTAANSGWCSSRASPKPPLIDRA</sequence>
<dbReference type="AlphaFoldDB" id="A0A839DY06"/>
<dbReference type="Proteomes" id="UP000569329">
    <property type="component" value="Unassembled WGS sequence"/>
</dbReference>
<evidence type="ECO:0000313" key="2">
    <source>
        <dbReference type="EMBL" id="MBA8825923.1"/>
    </source>
</evidence>
<evidence type="ECO:0000313" key="3">
    <source>
        <dbReference type="Proteomes" id="UP000569329"/>
    </source>
</evidence>
<feature type="region of interest" description="Disordered" evidence="1">
    <location>
        <begin position="1"/>
        <end position="79"/>
    </location>
</feature>
<feature type="compositionally biased region" description="Polar residues" evidence="1">
    <location>
        <begin position="55"/>
        <end position="69"/>
    </location>
</feature>
<reference evidence="2 3" key="1">
    <citation type="submission" date="2020-07" db="EMBL/GenBank/DDBJ databases">
        <title>Sequencing the genomes of 1000 actinobacteria strains.</title>
        <authorList>
            <person name="Klenk H.-P."/>
        </authorList>
    </citation>
    <scope>NUCLEOTIDE SEQUENCE [LARGE SCALE GENOMIC DNA]</scope>
    <source>
        <strain evidence="2 3">DSM 45975</strain>
    </source>
</reference>
<organism evidence="2 3">
    <name type="scientific">Halosaccharopolyspora lacisalsi</name>
    <dbReference type="NCBI Taxonomy" id="1000566"/>
    <lineage>
        <taxon>Bacteria</taxon>
        <taxon>Bacillati</taxon>
        <taxon>Actinomycetota</taxon>
        <taxon>Actinomycetes</taxon>
        <taxon>Pseudonocardiales</taxon>
        <taxon>Pseudonocardiaceae</taxon>
        <taxon>Halosaccharopolyspora</taxon>
    </lineage>
</organism>
<gene>
    <name evidence="2" type="ORF">FHX42_003289</name>
</gene>
<proteinExistence type="predicted"/>
<keyword evidence="3" id="KW-1185">Reference proteome</keyword>
<comment type="caution">
    <text evidence="2">The sequence shown here is derived from an EMBL/GenBank/DDBJ whole genome shotgun (WGS) entry which is preliminary data.</text>
</comment>
<evidence type="ECO:0000256" key="1">
    <source>
        <dbReference type="SAM" id="MobiDB-lite"/>
    </source>
</evidence>
<feature type="compositionally biased region" description="Basic and acidic residues" evidence="1">
    <location>
        <begin position="20"/>
        <end position="43"/>
    </location>
</feature>
<accession>A0A839DY06</accession>
<name>A0A839DY06_9PSEU</name>
<dbReference type="EMBL" id="JACGWZ010000004">
    <property type="protein sequence ID" value="MBA8825923.1"/>
    <property type="molecule type" value="Genomic_DNA"/>
</dbReference>